<proteinExistence type="inferred from homology"/>
<evidence type="ECO:0000313" key="8">
    <source>
        <dbReference type="Proteomes" id="UP000242915"/>
    </source>
</evidence>
<dbReference type="InterPro" id="IPR012899">
    <property type="entry name" value="LTXXQ"/>
</dbReference>
<gene>
    <name evidence="7" type="ORF">SAMN05216255_0880</name>
</gene>
<evidence type="ECO:0000256" key="2">
    <source>
        <dbReference type="ARBA" id="ARBA00008441"/>
    </source>
</evidence>
<dbReference type="AlphaFoldDB" id="A0A239A3K7"/>
<dbReference type="Proteomes" id="UP000242915">
    <property type="component" value="Unassembled WGS sequence"/>
</dbReference>
<keyword evidence="4" id="KW-0574">Periplasm</keyword>
<feature type="chain" id="PRO_5012511855" evidence="6">
    <location>
        <begin position="21"/>
        <end position="129"/>
    </location>
</feature>
<dbReference type="PANTHER" id="PTHR38102:SF1">
    <property type="entry name" value="PERIPLASMIC CHAPERONE SPY"/>
    <property type="match status" value="1"/>
</dbReference>
<evidence type="ECO:0000256" key="3">
    <source>
        <dbReference type="ARBA" id="ARBA00022729"/>
    </source>
</evidence>
<accession>A0A239A3K7</accession>
<feature type="compositionally biased region" description="Basic and acidic residues" evidence="5">
    <location>
        <begin position="105"/>
        <end position="129"/>
    </location>
</feature>
<reference evidence="8" key="1">
    <citation type="submission" date="2017-06" db="EMBL/GenBank/DDBJ databases">
        <authorList>
            <person name="Varghese N."/>
            <person name="Submissions S."/>
        </authorList>
    </citation>
    <scope>NUCLEOTIDE SEQUENCE [LARGE SCALE GENOMIC DNA]</scope>
    <source>
        <strain evidence="8">CIP 108523</strain>
    </source>
</reference>
<evidence type="ECO:0000256" key="1">
    <source>
        <dbReference type="ARBA" id="ARBA00004418"/>
    </source>
</evidence>
<dbReference type="Gene3D" id="1.20.120.1490">
    <property type="match status" value="1"/>
</dbReference>
<evidence type="ECO:0000313" key="7">
    <source>
        <dbReference type="EMBL" id="SNR90079.1"/>
    </source>
</evidence>
<dbReference type="GO" id="GO:0051082">
    <property type="term" value="F:unfolded protein binding"/>
    <property type="evidence" value="ECO:0007669"/>
    <property type="project" value="TreeGrafter"/>
</dbReference>
<evidence type="ECO:0000256" key="4">
    <source>
        <dbReference type="ARBA" id="ARBA00022764"/>
    </source>
</evidence>
<evidence type="ECO:0000256" key="5">
    <source>
        <dbReference type="SAM" id="MobiDB-lite"/>
    </source>
</evidence>
<dbReference type="RefSeq" id="WP_089358898.1">
    <property type="nucleotide sequence ID" value="NZ_FZOG01000001.1"/>
</dbReference>
<dbReference type="GO" id="GO:0030288">
    <property type="term" value="C:outer membrane-bounded periplasmic space"/>
    <property type="evidence" value="ECO:0007669"/>
    <property type="project" value="TreeGrafter"/>
</dbReference>
<protein>
    <submittedName>
        <fullName evidence="7">Protein refolding chaperone Spy/CpxP family</fullName>
    </submittedName>
</protein>
<name>A0A239A3K7_9PSED</name>
<feature type="signal peptide" evidence="6">
    <location>
        <begin position="1"/>
        <end position="20"/>
    </location>
</feature>
<dbReference type="EMBL" id="FZOG01000001">
    <property type="protein sequence ID" value="SNR90079.1"/>
    <property type="molecule type" value="Genomic_DNA"/>
</dbReference>
<feature type="region of interest" description="Disordered" evidence="5">
    <location>
        <begin position="101"/>
        <end position="129"/>
    </location>
</feature>
<evidence type="ECO:0000256" key="6">
    <source>
        <dbReference type="SAM" id="SignalP"/>
    </source>
</evidence>
<comment type="similarity">
    <text evidence="2">Belongs to the CpxP/Spy family.</text>
</comment>
<keyword evidence="8" id="KW-1185">Reference proteome</keyword>
<dbReference type="Pfam" id="PF07813">
    <property type="entry name" value="LTXXQ"/>
    <property type="match status" value="1"/>
</dbReference>
<sequence length="129" mass="14835">MRKTLTAVLLALTLPTLAMAATDGGHHDGKGPGHRGAMFKDLDLSKEQRQDMRKLMGEQMKTRHEITKRYLEKLPEKEQQAMKAELKASFDKQQAAIRSLLTPEQQKKFDEHVKKMEERRAEKHKAKAE</sequence>
<organism evidence="7 8">
    <name type="scientific">Pseudomonas segetis</name>
    <dbReference type="NCBI Taxonomy" id="298908"/>
    <lineage>
        <taxon>Bacteria</taxon>
        <taxon>Pseudomonadati</taxon>
        <taxon>Pseudomonadota</taxon>
        <taxon>Gammaproteobacteria</taxon>
        <taxon>Pseudomonadales</taxon>
        <taxon>Pseudomonadaceae</taxon>
        <taxon>Pseudomonas</taxon>
    </lineage>
</organism>
<comment type="subcellular location">
    <subcellularLocation>
        <location evidence="1">Periplasm</location>
    </subcellularLocation>
</comment>
<dbReference type="InterPro" id="IPR052211">
    <property type="entry name" value="Cpx_auxiliary_protein"/>
</dbReference>
<keyword evidence="3 6" id="KW-0732">Signal</keyword>
<dbReference type="PANTHER" id="PTHR38102">
    <property type="entry name" value="PERIPLASMIC CHAPERONE SPY"/>
    <property type="match status" value="1"/>
</dbReference>